<dbReference type="SUPFAM" id="SSF55785">
    <property type="entry name" value="PYP-like sensor domain (PAS domain)"/>
    <property type="match status" value="1"/>
</dbReference>
<evidence type="ECO:0000256" key="6">
    <source>
        <dbReference type="SAM" id="Coils"/>
    </source>
</evidence>
<feature type="coiled-coil region" evidence="6">
    <location>
        <begin position="339"/>
        <end position="377"/>
    </location>
</feature>
<dbReference type="PROSITE" id="PS50112">
    <property type="entry name" value="PAS"/>
    <property type="match status" value="1"/>
</dbReference>
<dbReference type="CDD" id="cd16922">
    <property type="entry name" value="HATPase_EvgS-ArcB-TorS-like"/>
    <property type="match status" value="1"/>
</dbReference>
<dbReference type="PANTHER" id="PTHR45339:SF1">
    <property type="entry name" value="HYBRID SIGNAL TRANSDUCTION HISTIDINE KINASE J"/>
    <property type="match status" value="1"/>
</dbReference>
<dbReference type="InterPro" id="IPR000014">
    <property type="entry name" value="PAS"/>
</dbReference>
<dbReference type="InterPro" id="IPR003661">
    <property type="entry name" value="HisK_dim/P_dom"/>
</dbReference>
<feature type="transmembrane region" description="Helical" evidence="7">
    <location>
        <begin position="16"/>
        <end position="35"/>
    </location>
</feature>
<dbReference type="SUPFAM" id="SSF52172">
    <property type="entry name" value="CheY-like"/>
    <property type="match status" value="2"/>
</dbReference>
<feature type="domain" description="PAS" evidence="10">
    <location>
        <begin position="381"/>
        <end position="434"/>
    </location>
</feature>
<keyword evidence="3 5" id="KW-0597">Phosphoprotein</keyword>
<evidence type="ECO:0000313" key="12">
    <source>
        <dbReference type="EMBL" id="MYM39750.1"/>
    </source>
</evidence>
<dbReference type="PROSITE" id="PS50109">
    <property type="entry name" value="HIS_KIN"/>
    <property type="match status" value="1"/>
</dbReference>
<dbReference type="InterPro" id="IPR011006">
    <property type="entry name" value="CheY-like_superfamily"/>
</dbReference>
<evidence type="ECO:0000259" key="9">
    <source>
        <dbReference type="PROSITE" id="PS50110"/>
    </source>
</evidence>
<dbReference type="Gene3D" id="3.30.565.10">
    <property type="entry name" value="Histidine kinase-like ATPase, C-terminal domain"/>
    <property type="match status" value="1"/>
</dbReference>
<feature type="modified residue" description="4-aspartylphosphate" evidence="5">
    <location>
        <position position="812"/>
    </location>
</feature>
<dbReference type="PROSITE" id="PS50110">
    <property type="entry name" value="RESPONSE_REGULATORY"/>
    <property type="match status" value="2"/>
</dbReference>
<dbReference type="SUPFAM" id="SSF55874">
    <property type="entry name" value="ATPase domain of HSP90 chaperone/DNA topoisomerase II/histidine kinase"/>
    <property type="match status" value="1"/>
</dbReference>
<sequence>MSDSAKQPLPTIRAQIYALVWACVVPALIGLALLANNFYERERDQIQLESLITARALAQAVDRDLNTGITMAMALSHDVSLDNGDLASFYHLASKALRPEFPGFNFVLSDSQSVQLLNTARPFGTRLPDPGSFERINQVFQTGRTLISDVFIGGALQRPLVAVHVPVIREGKVLYVLSVAFLPERLGKILSEQHLPEGRVAGIFDRHGVIVARSHQPEKFIGKYGSASLLAGMSDKGEAAIRTTTLEGTPVYSMYSHSQMSGWAVVIGVPRSTVLAEMLASIRWISLGVIVLLSLGITGAWYFARRIEHSVRALSVAASALGKNGQLQQLVLKPQFREADEAMQTLQSVEAELQHYRHQLESAIEARTSELQQARRDAIDKETRTRTVMDNVGDGIITMTADGRIASFNRAASSIFGYSAEEVLGQELTCLMPEPMRAAHQAGVARYLAGFVPTVVGRNNIELQGLHKNGHTFLLELSIRALFVEGQHLFVGILRDITERKRAERDLRHAMEQAQIASAAKDVFVANMSHELRTPMNAVLGMAHLLATTGLTPEQRRYLEMIRASGQSLLGILNDILDFSKMSAGKIEVYPAPFELDDVLHALASIMSINVGERNLELCLGVAPDVPRELIGDALRLQQILVNLTGNAIKFTEQGEVAVLVERTEALGGSVQLRFTVRDTGIGMTEEQMARLFSPFVQGDLSTTRRYGGTGLGLTISKGLIELLGGGVSVQSQPGQGSTFQFTLPFQLAPQLGPLRTAQPRHLLIVDDNATSLSYLQMTLQAWGWTSVSVNSGADALAHLCSGARFDVVLVDWQLPDMTGPALISAVRQEFGVPLVCMVNAFGRSKLTLEMSAGAAPEFLTKPVTASSLYDAVQTVLASPSLSRDATATPAAPQLLADARLLLAEDNLINQAVARGILEQAGAQVTVAANGEEALALLRSGQQYDLILMDVQMPVMDGYSATRAIRAELRLSLPVLAMTAGVMASEREQCVAAGMDDFIGKPLDVEQMLATIVRHLPLA</sequence>
<dbReference type="Pfam" id="PF00512">
    <property type="entry name" value="HisKA"/>
    <property type="match status" value="1"/>
</dbReference>
<dbReference type="Gene3D" id="3.30.450.20">
    <property type="entry name" value="PAS domain"/>
    <property type="match status" value="2"/>
</dbReference>
<dbReference type="Pfam" id="PF13426">
    <property type="entry name" value="PAS_9"/>
    <property type="match status" value="1"/>
</dbReference>
<dbReference type="CDD" id="cd00156">
    <property type="entry name" value="REC"/>
    <property type="match status" value="1"/>
</dbReference>
<comment type="caution">
    <text evidence="12">The sequence shown here is derived from an EMBL/GenBank/DDBJ whole genome shotgun (WGS) entry which is preliminary data.</text>
</comment>
<dbReference type="InterPro" id="IPR035965">
    <property type="entry name" value="PAS-like_dom_sf"/>
</dbReference>
<keyword evidence="7" id="KW-0812">Transmembrane</keyword>
<dbReference type="SUPFAM" id="SSF47384">
    <property type="entry name" value="Homodimeric domain of signal transducing histidine kinase"/>
    <property type="match status" value="1"/>
</dbReference>
<feature type="domain" description="Response regulatory" evidence="9">
    <location>
        <begin position="762"/>
        <end position="877"/>
    </location>
</feature>
<name>A0ABW9VLH4_9BURK</name>
<reference evidence="12 13" key="1">
    <citation type="submission" date="2019-12" db="EMBL/GenBank/DDBJ databases">
        <title>Novel species isolated from a subtropical stream in China.</title>
        <authorList>
            <person name="Lu H."/>
        </authorList>
    </citation>
    <scope>NUCLEOTIDE SEQUENCE [LARGE SCALE GENOMIC DNA]</scope>
    <source>
        <strain evidence="12 13">CY13W</strain>
    </source>
</reference>
<dbReference type="InterPro" id="IPR001610">
    <property type="entry name" value="PAC"/>
</dbReference>
<dbReference type="CDD" id="cd18774">
    <property type="entry name" value="PDC2_HK_sensor"/>
    <property type="match status" value="1"/>
</dbReference>
<evidence type="ECO:0000259" key="10">
    <source>
        <dbReference type="PROSITE" id="PS50112"/>
    </source>
</evidence>
<dbReference type="SMART" id="SM00388">
    <property type="entry name" value="HisKA"/>
    <property type="match status" value="1"/>
</dbReference>
<dbReference type="PROSITE" id="PS50113">
    <property type="entry name" value="PAC"/>
    <property type="match status" value="1"/>
</dbReference>
<dbReference type="CDD" id="cd00082">
    <property type="entry name" value="HisKA"/>
    <property type="match status" value="1"/>
</dbReference>
<dbReference type="InterPro" id="IPR001789">
    <property type="entry name" value="Sig_transdc_resp-reg_receiver"/>
</dbReference>
<dbReference type="InterPro" id="IPR036097">
    <property type="entry name" value="HisK_dim/P_sf"/>
</dbReference>
<dbReference type="PANTHER" id="PTHR45339">
    <property type="entry name" value="HYBRID SIGNAL TRANSDUCTION HISTIDINE KINASE J"/>
    <property type="match status" value="1"/>
</dbReference>
<evidence type="ECO:0000256" key="1">
    <source>
        <dbReference type="ARBA" id="ARBA00000085"/>
    </source>
</evidence>
<evidence type="ECO:0000256" key="4">
    <source>
        <dbReference type="ARBA" id="ARBA00023012"/>
    </source>
</evidence>
<dbReference type="EMBL" id="WWCM01000006">
    <property type="protein sequence ID" value="MYM39750.1"/>
    <property type="molecule type" value="Genomic_DNA"/>
</dbReference>
<dbReference type="PRINTS" id="PR00344">
    <property type="entry name" value="BCTRLSENSOR"/>
</dbReference>
<dbReference type="SMART" id="SM00448">
    <property type="entry name" value="REC"/>
    <property type="match status" value="2"/>
</dbReference>
<dbReference type="EC" id="2.7.13.3" evidence="2"/>
<evidence type="ECO:0000256" key="7">
    <source>
        <dbReference type="SAM" id="Phobius"/>
    </source>
</evidence>
<dbReference type="Gene3D" id="1.10.287.130">
    <property type="match status" value="1"/>
</dbReference>
<feature type="domain" description="PAC" evidence="11">
    <location>
        <begin position="459"/>
        <end position="509"/>
    </location>
</feature>
<evidence type="ECO:0000256" key="2">
    <source>
        <dbReference type="ARBA" id="ARBA00012438"/>
    </source>
</evidence>
<keyword evidence="4" id="KW-0902">Two-component regulatory system</keyword>
<dbReference type="CDD" id="cd17546">
    <property type="entry name" value="REC_hyHK_CKI1_RcsC-like"/>
    <property type="match status" value="1"/>
</dbReference>
<evidence type="ECO:0000256" key="3">
    <source>
        <dbReference type="ARBA" id="ARBA00022553"/>
    </source>
</evidence>
<organism evidence="12 13">
    <name type="scientific">Duganella qianjiadongensis</name>
    <dbReference type="NCBI Taxonomy" id="2692176"/>
    <lineage>
        <taxon>Bacteria</taxon>
        <taxon>Pseudomonadati</taxon>
        <taxon>Pseudomonadota</taxon>
        <taxon>Betaproteobacteria</taxon>
        <taxon>Burkholderiales</taxon>
        <taxon>Oxalobacteraceae</taxon>
        <taxon>Telluria group</taxon>
        <taxon>Duganella</taxon>
    </lineage>
</organism>
<dbReference type="InterPro" id="IPR005467">
    <property type="entry name" value="His_kinase_dom"/>
</dbReference>
<proteinExistence type="predicted"/>
<dbReference type="Proteomes" id="UP000478090">
    <property type="component" value="Unassembled WGS sequence"/>
</dbReference>
<keyword evidence="7" id="KW-1133">Transmembrane helix</keyword>
<comment type="catalytic activity">
    <reaction evidence="1">
        <text>ATP + protein L-histidine = ADP + protein N-phospho-L-histidine.</text>
        <dbReference type="EC" id="2.7.13.3"/>
    </reaction>
</comment>
<accession>A0ABW9VLH4</accession>
<dbReference type="CDD" id="cd00130">
    <property type="entry name" value="PAS"/>
    <property type="match status" value="1"/>
</dbReference>
<keyword evidence="7" id="KW-0472">Membrane</keyword>
<feature type="transmembrane region" description="Helical" evidence="7">
    <location>
        <begin position="284"/>
        <end position="304"/>
    </location>
</feature>
<protein>
    <recommendedName>
        <fullName evidence="2">histidine kinase</fullName>
        <ecNumber evidence="2">2.7.13.3</ecNumber>
    </recommendedName>
</protein>
<feature type="modified residue" description="4-aspartylphosphate" evidence="5">
    <location>
        <position position="950"/>
    </location>
</feature>
<dbReference type="SMART" id="SM00086">
    <property type="entry name" value="PAC"/>
    <property type="match status" value="1"/>
</dbReference>
<dbReference type="Pfam" id="PF00072">
    <property type="entry name" value="Response_reg"/>
    <property type="match status" value="2"/>
</dbReference>
<dbReference type="NCBIfam" id="TIGR00229">
    <property type="entry name" value="sensory_box"/>
    <property type="match status" value="1"/>
</dbReference>
<dbReference type="Gene3D" id="3.40.50.2300">
    <property type="match status" value="2"/>
</dbReference>
<feature type="domain" description="Histidine kinase" evidence="8">
    <location>
        <begin position="527"/>
        <end position="748"/>
    </location>
</feature>
<evidence type="ECO:0000259" key="11">
    <source>
        <dbReference type="PROSITE" id="PS50113"/>
    </source>
</evidence>
<dbReference type="InterPro" id="IPR004358">
    <property type="entry name" value="Sig_transdc_His_kin-like_C"/>
</dbReference>
<dbReference type="InterPro" id="IPR000700">
    <property type="entry name" value="PAS-assoc_C"/>
</dbReference>
<dbReference type="SMART" id="SM00387">
    <property type="entry name" value="HATPase_c"/>
    <property type="match status" value="1"/>
</dbReference>
<evidence type="ECO:0000313" key="13">
    <source>
        <dbReference type="Proteomes" id="UP000478090"/>
    </source>
</evidence>
<keyword evidence="6" id="KW-0175">Coiled coil</keyword>
<feature type="domain" description="Response regulatory" evidence="9">
    <location>
        <begin position="900"/>
        <end position="1016"/>
    </location>
</feature>
<gene>
    <name evidence="12" type="ORF">GTP27_10455</name>
</gene>
<dbReference type="InterPro" id="IPR036890">
    <property type="entry name" value="HATPase_C_sf"/>
</dbReference>
<keyword evidence="13" id="KW-1185">Reference proteome</keyword>
<dbReference type="InterPro" id="IPR003594">
    <property type="entry name" value="HATPase_dom"/>
</dbReference>
<evidence type="ECO:0000256" key="5">
    <source>
        <dbReference type="PROSITE-ProRule" id="PRU00169"/>
    </source>
</evidence>
<dbReference type="Pfam" id="PF02518">
    <property type="entry name" value="HATPase_c"/>
    <property type="match status" value="1"/>
</dbReference>
<dbReference type="SMART" id="SM00091">
    <property type="entry name" value="PAS"/>
    <property type="match status" value="1"/>
</dbReference>
<evidence type="ECO:0000259" key="8">
    <source>
        <dbReference type="PROSITE" id="PS50109"/>
    </source>
</evidence>